<evidence type="ECO:0000313" key="2">
    <source>
        <dbReference type="Proteomes" id="UP000644147"/>
    </source>
</evidence>
<dbReference type="Proteomes" id="UP000644147">
    <property type="component" value="Unassembled WGS sequence"/>
</dbReference>
<dbReference type="EMBL" id="JAEHFX010000003">
    <property type="protein sequence ID" value="MBK0403005.1"/>
    <property type="molecule type" value="Genomic_DNA"/>
</dbReference>
<proteinExistence type="predicted"/>
<reference evidence="1 2" key="1">
    <citation type="submission" date="2020-12" db="EMBL/GenBank/DDBJ databases">
        <title>Bacterial novel species Adhaeribacter sp. BT258 isolated from soil.</title>
        <authorList>
            <person name="Jung H.-Y."/>
        </authorList>
    </citation>
    <scope>NUCLEOTIDE SEQUENCE [LARGE SCALE GENOMIC DNA]</scope>
    <source>
        <strain evidence="1 2">BT258</strain>
    </source>
</reference>
<keyword evidence="2" id="KW-1185">Reference proteome</keyword>
<accession>A0ABS1C0Z7</accession>
<protein>
    <submittedName>
        <fullName evidence="1">Uncharacterized protein</fullName>
    </submittedName>
</protein>
<organism evidence="1 2">
    <name type="scientific">Adhaeribacter terrigena</name>
    <dbReference type="NCBI Taxonomy" id="2793070"/>
    <lineage>
        <taxon>Bacteria</taxon>
        <taxon>Pseudomonadati</taxon>
        <taxon>Bacteroidota</taxon>
        <taxon>Cytophagia</taxon>
        <taxon>Cytophagales</taxon>
        <taxon>Hymenobacteraceae</taxon>
        <taxon>Adhaeribacter</taxon>
    </lineage>
</organism>
<gene>
    <name evidence="1" type="ORF">I5M27_08395</name>
</gene>
<name>A0ABS1C0Z7_9BACT</name>
<sequence length="71" mass="7552">MKAVNLVLNITSLVISLAAGDIYSSISAMLGTISAGLELSSKFRTFNLTPLDQHQGNHNTAKYMPSLISKG</sequence>
<evidence type="ECO:0000313" key="1">
    <source>
        <dbReference type="EMBL" id="MBK0403005.1"/>
    </source>
</evidence>
<dbReference type="RefSeq" id="WP_200505750.1">
    <property type="nucleotide sequence ID" value="NZ_JAEHFX010000003.1"/>
</dbReference>
<comment type="caution">
    <text evidence="1">The sequence shown here is derived from an EMBL/GenBank/DDBJ whole genome shotgun (WGS) entry which is preliminary data.</text>
</comment>